<feature type="region of interest" description="Disordered" evidence="3">
    <location>
        <begin position="476"/>
        <end position="533"/>
    </location>
</feature>
<feature type="region of interest" description="Disordered" evidence="3">
    <location>
        <begin position="575"/>
        <end position="604"/>
    </location>
</feature>
<feature type="compositionally biased region" description="Low complexity" evidence="3">
    <location>
        <begin position="107"/>
        <end position="117"/>
    </location>
</feature>
<reference evidence="5" key="1">
    <citation type="submission" date="2020-05" db="EMBL/GenBank/DDBJ databases">
        <title>Phylogenomic resolution of chytrid fungi.</title>
        <authorList>
            <person name="Stajich J.E."/>
            <person name="Amses K."/>
            <person name="Simmons R."/>
            <person name="Seto K."/>
            <person name="Myers J."/>
            <person name="Bonds A."/>
            <person name="Quandt C.A."/>
            <person name="Barry K."/>
            <person name="Liu P."/>
            <person name="Grigoriev I."/>
            <person name="Longcore J.E."/>
            <person name="James T.Y."/>
        </authorList>
    </citation>
    <scope>NUCLEOTIDE SEQUENCE</scope>
    <source>
        <strain evidence="5">JEL0318</strain>
    </source>
</reference>
<accession>A0AAD5S4I6</accession>
<feature type="region of interest" description="Disordered" evidence="3">
    <location>
        <begin position="89"/>
        <end position="124"/>
    </location>
</feature>
<feature type="compositionally biased region" description="Polar residues" evidence="3">
    <location>
        <begin position="89"/>
        <end position="101"/>
    </location>
</feature>
<evidence type="ECO:0000313" key="5">
    <source>
        <dbReference type="EMBL" id="KAJ3045048.1"/>
    </source>
</evidence>
<proteinExistence type="inferred from homology"/>
<keyword evidence="6" id="KW-1185">Reference proteome</keyword>
<dbReference type="Pfam" id="PF00011">
    <property type="entry name" value="HSP20"/>
    <property type="match status" value="1"/>
</dbReference>
<dbReference type="InterPro" id="IPR002068">
    <property type="entry name" value="A-crystallin/Hsp20_dom"/>
</dbReference>
<dbReference type="InterPro" id="IPR008978">
    <property type="entry name" value="HSP20-like_chaperone"/>
</dbReference>
<evidence type="ECO:0000313" key="6">
    <source>
        <dbReference type="Proteomes" id="UP001212841"/>
    </source>
</evidence>
<dbReference type="PROSITE" id="PS01031">
    <property type="entry name" value="SHSP"/>
    <property type="match status" value="1"/>
</dbReference>
<feature type="region of interest" description="Disordered" evidence="3">
    <location>
        <begin position="148"/>
        <end position="203"/>
    </location>
</feature>
<feature type="region of interest" description="Disordered" evidence="3">
    <location>
        <begin position="295"/>
        <end position="339"/>
    </location>
</feature>
<feature type="compositionally biased region" description="Low complexity" evidence="3">
    <location>
        <begin position="150"/>
        <end position="160"/>
    </location>
</feature>
<organism evidence="5 6">
    <name type="scientific">Rhizophlyctis rosea</name>
    <dbReference type="NCBI Taxonomy" id="64517"/>
    <lineage>
        <taxon>Eukaryota</taxon>
        <taxon>Fungi</taxon>
        <taxon>Fungi incertae sedis</taxon>
        <taxon>Chytridiomycota</taxon>
        <taxon>Chytridiomycota incertae sedis</taxon>
        <taxon>Chytridiomycetes</taxon>
        <taxon>Rhizophlyctidales</taxon>
        <taxon>Rhizophlyctidaceae</taxon>
        <taxon>Rhizophlyctis</taxon>
    </lineage>
</organism>
<dbReference type="Gene3D" id="2.60.40.790">
    <property type="match status" value="1"/>
</dbReference>
<sequence>MFESLYSLLPVKVELIIQESASRQTLPFIVEHISLVLKRSLSTALDITFYIPKAALRLLFGIDIHLRLYTTLHYKSLPKVVPEVIMSNNNTANTQPVNTSHSDNDAPPQRQGPPRQRSIPNLSNSSFIGLGGPRFGFTTQFETGRQNTIRQNGGARQGQGVRRGEVDFEDGEDEREGPPRAGVTRNVPRASRNGLDGEEFGNGSFGNQGVGFDAAEAELLRIERDLGLLGHTPSTFYNDGLTNHQDLPYDLLPPRLRRATSLAALNPRQLNPFAHPTLQDYLLEQNHFDGFAANISANPTRQSRNNNASDNETRGARRRRLRSAGHRQNNVQTDEETHLNGAANAFGANRFGNRQASHGPSPLSSYNRDQIDYLTRGRSQRFDAGRSGLANNGHGNNGHKNGGDDSDWEMGSIGSFGGRGPERLSPLREEDGVDILGGRHTRHELAPGTLHNPFIHPRIAQLQNLLRRPAQGPYVPHSSFDHLHGPDNFTDGYDDDYDSDAPLRRNRRGGARERGDVRGLFGGDGRNNNGQTYVPATTVQDLKDNTKLYVDLPGVRKEDIEISVMEGGRVVVVAGKRDVESTPTSPTRNNNPTSSNNNRDHDAFPQRLFGNFEVVLHLSRSIDSTQATTDLVDGVLELVFPKKEAEKIRLS</sequence>
<evidence type="ECO:0000256" key="2">
    <source>
        <dbReference type="RuleBase" id="RU003616"/>
    </source>
</evidence>
<feature type="compositionally biased region" description="Polar residues" evidence="3">
    <location>
        <begin position="295"/>
        <end position="310"/>
    </location>
</feature>
<dbReference type="CDD" id="cd06464">
    <property type="entry name" value="ACD_sHsps-like"/>
    <property type="match status" value="1"/>
</dbReference>
<dbReference type="SUPFAM" id="SSF49764">
    <property type="entry name" value="HSP20-like chaperones"/>
    <property type="match status" value="1"/>
</dbReference>
<comment type="similarity">
    <text evidence="1 2">Belongs to the small heat shock protein (HSP20) family.</text>
</comment>
<evidence type="ECO:0000256" key="3">
    <source>
        <dbReference type="SAM" id="MobiDB-lite"/>
    </source>
</evidence>
<feature type="compositionally biased region" description="Basic residues" evidence="3">
    <location>
        <begin position="316"/>
        <end position="325"/>
    </location>
</feature>
<dbReference type="EMBL" id="JADGJD010001253">
    <property type="protein sequence ID" value="KAJ3045048.1"/>
    <property type="molecule type" value="Genomic_DNA"/>
</dbReference>
<evidence type="ECO:0000256" key="1">
    <source>
        <dbReference type="PROSITE-ProRule" id="PRU00285"/>
    </source>
</evidence>
<protein>
    <recommendedName>
        <fullName evidence="4">SHSP domain-containing protein</fullName>
    </recommendedName>
</protein>
<feature type="compositionally biased region" description="Low complexity" evidence="3">
    <location>
        <begin position="581"/>
        <end position="597"/>
    </location>
</feature>
<feature type="region of interest" description="Disordered" evidence="3">
    <location>
        <begin position="383"/>
        <end position="426"/>
    </location>
</feature>
<name>A0AAD5S4I6_9FUNG</name>
<comment type="caution">
    <text evidence="5">The sequence shown here is derived from an EMBL/GenBank/DDBJ whole genome shotgun (WGS) entry which is preliminary data.</text>
</comment>
<gene>
    <name evidence="5" type="ORF">HK097_001301</name>
</gene>
<feature type="domain" description="SHSP" evidence="4">
    <location>
        <begin position="527"/>
        <end position="651"/>
    </location>
</feature>
<dbReference type="AlphaFoldDB" id="A0AAD5S4I6"/>
<dbReference type="Proteomes" id="UP001212841">
    <property type="component" value="Unassembled WGS sequence"/>
</dbReference>
<evidence type="ECO:0000259" key="4">
    <source>
        <dbReference type="PROSITE" id="PS01031"/>
    </source>
</evidence>